<keyword evidence="2" id="KW-1185">Reference proteome</keyword>
<dbReference type="Pfam" id="PF20036">
    <property type="entry name" value="Gp13-like"/>
    <property type="match status" value="1"/>
</dbReference>
<reference evidence="1 2" key="1">
    <citation type="journal article" date="2023" name="Front. Microbiol.">
        <title>Phylogeography and host specificity of Pasteurellaceae pathogenic to sea-farmed fish in the north-east Atlantic.</title>
        <authorList>
            <person name="Gulla S."/>
            <person name="Colquhoun D.J."/>
            <person name="Olsen A.B."/>
            <person name="Spilsberg B."/>
            <person name="Lagesen K."/>
            <person name="Aakesson C.P."/>
            <person name="Strom S."/>
            <person name="Manji F."/>
            <person name="Birkbeck T.H."/>
            <person name="Nilsen H.K."/>
        </authorList>
    </citation>
    <scope>NUCLEOTIDE SEQUENCE [LARGE SCALE GENOMIC DNA]</scope>
    <source>
        <strain evidence="1 2">VIO11850</strain>
    </source>
</reference>
<name>A0ABT9JIC7_9PAST</name>
<evidence type="ECO:0000313" key="2">
    <source>
        <dbReference type="Proteomes" id="UP001224812"/>
    </source>
</evidence>
<dbReference type="EMBL" id="JASAVS010000001">
    <property type="protein sequence ID" value="MDP8084566.1"/>
    <property type="molecule type" value="Genomic_DNA"/>
</dbReference>
<dbReference type="RefSeq" id="WP_306383710.1">
    <property type="nucleotide sequence ID" value="NZ_JASAVR010000001.1"/>
</dbReference>
<dbReference type="InterPro" id="IPR045404">
    <property type="entry name" value="Gp13-like"/>
</dbReference>
<sequence>MTREITRLTNAVIPEVYATYGTVDDMTKTAFYQSGVIKQNDILDKYAKEGGHSIVLPFWNDLDVNDEPEISSDDPKKLAEPGKMTSGKMIAYKTHLNKPFGAADLVGEIAGSEPMARIRSRFGAYWGKQLQKRLIKTAQGIYTSNIAKNDGDMIYDISVDNATNITSENLFSVTAFTGATFTLGDAFETLGAIAMHSMVYKRLVDKNEVETVRATDGTILYKSYKGLRIILDDSMPVIPISGGSGFKFISVIFGAGAIGYGKGKPKTPVEVVRNALAGNGGGTEVIIERKTLIIHPFGYKATEGESENGHSLSELQSADTWERVLDRKHIPMAFLITNG</sequence>
<evidence type="ECO:0000313" key="1">
    <source>
        <dbReference type="EMBL" id="MDP8084566.1"/>
    </source>
</evidence>
<organism evidence="1 2">
    <name type="scientific">Phocoenobacter skyensis</name>
    <dbReference type="NCBI Taxonomy" id="97481"/>
    <lineage>
        <taxon>Bacteria</taxon>
        <taxon>Pseudomonadati</taxon>
        <taxon>Pseudomonadota</taxon>
        <taxon>Gammaproteobacteria</taxon>
        <taxon>Pasteurellales</taxon>
        <taxon>Pasteurellaceae</taxon>
        <taxon>Phocoenobacter</taxon>
    </lineage>
</organism>
<dbReference type="Proteomes" id="UP001224812">
    <property type="component" value="Unassembled WGS sequence"/>
</dbReference>
<accession>A0ABT9JIC7</accession>
<gene>
    <name evidence="1" type="ORF">QJT92_01285</name>
</gene>
<comment type="caution">
    <text evidence="1">The sequence shown here is derived from an EMBL/GenBank/DDBJ whole genome shotgun (WGS) entry which is preliminary data.</text>
</comment>
<protein>
    <submittedName>
        <fullName evidence="1">Major capsid protein</fullName>
    </submittedName>
</protein>
<proteinExistence type="predicted"/>